<organism evidence="3 4">
    <name type="scientific">Spraguea lophii (strain 42_110)</name>
    <name type="common">Microsporidian parasite</name>
    <dbReference type="NCBI Taxonomy" id="1358809"/>
    <lineage>
        <taxon>Eukaryota</taxon>
        <taxon>Fungi</taxon>
        <taxon>Fungi incertae sedis</taxon>
        <taxon>Microsporidia</taxon>
        <taxon>Spragueidae</taxon>
        <taxon>Spraguea</taxon>
    </lineage>
</organism>
<feature type="region of interest" description="Disordered" evidence="1">
    <location>
        <begin position="117"/>
        <end position="136"/>
    </location>
</feature>
<dbReference type="VEuPathDB" id="MicrosporidiaDB:SLOPH_2241"/>
<dbReference type="EMBL" id="ATCN01000095">
    <property type="protein sequence ID" value="EPR79825.1"/>
    <property type="molecule type" value="Genomic_DNA"/>
</dbReference>
<reference evidence="4" key="1">
    <citation type="journal article" date="2013" name="PLoS Genet.">
        <title>The genome of Spraguea lophii and the basis of host-microsporidian interactions.</title>
        <authorList>
            <person name="Campbell S.E."/>
            <person name="Williams T.A."/>
            <person name="Yousuf A."/>
            <person name="Soanes D.M."/>
            <person name="Paszkiewicz K.H."/>
            <person name="Williams B.A.P."/>
        </authorList>
    </citation>
    <scope>NUCLEOTIDE SEQUENCE [LARGE SCALE GENOMIC DNA]</scope>
    <source>
        <strain evidence="4">42_110</strain>
    </source>
</reference>
<feature type="transmembrane region" description="Helical" evidence="2">
    <location>
        <begin position="6"/>
        <end position="22"/>
    </location>
</feature>
<keyword evidence="2" id="KW-0472">Membrane</keyword>
<dbReference type="HOGENOM" id="CLU_507318_0_0_1"/>
<comment type="caution">
    <text evidence="3">The sequence shown here is derived from an EMBL/GenBank/DDBJ whole genome shotgun (WGS) entry which is preliminary data.</text>
</comment>
<keyword evidence="4" id="KW-1185">Reference proteome</keyword>
<evidence type="ECO:0000256" key="2">
    <source>
        <dbReference type="SAM" id="Phobius"/>
    </source>
</evidence>
<feature type="compositionally biased region" description="Basic and acidic residues" evidence="1">
    <location>
        <begin position="469"/>
        <end position="482"/>
    </location>
</feature>
<protein>
    <submittedName>
        <fullName evidence="3">Uncharacterized protein</fullName>
    </submittedName>
</protein>
<accession>S7WA57</accession>
<keyword evidence="2" id="KW-1133">Transmembrane helix</keyword>
<feature type="compositionally biased region" description="Basic and acidic residues" evidence="1">
    <location>
        <begin position="444"/>
        <end position="457"/>
    </location>
</feature>
<feature type="region of interest" description="Disordered" evidence="1">
    <location>
        <begin position="144"/>
        <end position="168"/>
    </location>
</feature>
<proteinExistence type="predicted"/>
<dbReference type="AlphaFoldDB" id="S7WA57"/>
<feature type="region of interest" description="Disordered" evidence="1">
    <location>
        <begin position="189"/>
        <end position="241"/>
    </location>
</feature>
<feature type="region of interest" description="Disordered" evidence="1">
    <location>
        <begin position="427"/>
        <end position="537"/>
    </location>
</feature>
<evidence type="ECO:0000313" key="4">
    <source>
        <dbReference type="Proteomes" id="UP000014978"/>
    </source>
</evidence>
<keyword evidence="2" id="KW-0812">Transmembrane</keyword>
<feature type="compositionally biased region" description="Basic and acidic residues" evidence="1">
    <location>
        <begin position="496"/>
        <end position="519"/>
    </location>
</feature>
<evidence type="ECO:0000256" key="1">
    <source>
        <dbReference type="SAM" id="MobiDB-lite"/>
    </source>
</evidence>
<feature type="compositionally biased region" description="Basic and acidic residues" evidence="1">
    <location>
        <begin position="147"/>
        <end position="168"/>
    </location>
</feature>
<name>S7WA57_SPRLO</name>
<evidence type="ECO:0000313" key="3">
    <source>
        <dbReference type="EMBL" id="EPR79825.1"/>
    </source>
</evidence>
<dbReference type="InParanoid" id="S7WA57"/>
<dbReference type="Proteomes" id="UP000014978">
    <property type="component" value="Unassembled WGS sequence"/>
</dbReference>
<gene>
    <name evidence="3" type="ORF">SLOPH_2241</name>
</gene>
<sequence length="537" mass="60971">MMMKNYSYVFVAIISMGLIFITKDMTLFNIVRCTVESEDVNVLGRGDTGPCIASGERRRKYVDFFDKQKKRNDEEEFESELRRLDIVFRAGIEMISEKLDVMLDVMKTFAQMTKTLKERDDEKKTEEIIPAPEEPKPEVQLVETNDDLEKPDVKNVETEDEKEAGKLPVDSRTRVGEFNATKGEACYVREEEQEGEDELINIPSGRKSPSEPGKSILKKDEEVKTPQTSPKPIPSVPASPEKCVEKTEPEQVENELITHVPEFLSVLKDGKTCKLPYDSFMIQSTHHYIMDLKEDLEREISIISKIIIPGLEAAEERATSGKEAEYIEKMIHGNEASLKEEIEELCKLNNLDQREVKNRIDEKVLSHLNSDKDVLKFEKLADMVRLSVDKQQSPSVVDELEFVLEEAEEAIEDDISDFMDALLGKDHEAKKTAPARPKQPTIVKKQEPMIKKDESHAPKKPASPIPEPTRPETPKPSEETKKTGPAYLTHPIYKTVMERLAQRDRKRNEATAAEGRSESSDVSTIEVGPTGIFRGFC</sequence>